<keyword evidence="7" id="KW-1133">Transmembrane helix</keyword>
<comment type="similarity">
    <text evidence="2 9">Belongs to the membrane fusion protein (MFP) (TC 8.A.1) family.</text>
</comment>
<organism evidence="13 14">
    <name type="scientific">Pseudomonas panipatensis</name>
    <dbReference type="NCBI Taxonomy" id="428992"/>
    <lineage>
        <taxon>Bacteria</taxon>
        <taxon>Pseudomonadati</taxon>
        <taxon>Pseudomonadota</taxon>
        <taxon>Gammaproteobacteria</taxon>
        <taxon>Pseudomonadales</taxon>
        <taxon>Pseudomonadaceae</taxon>
        <taxon>Pseudomonas</taxon>
    </lineage>
</organism>
<evidence type="ECO:0000256" key="2">
    <source>
        <dbReference type="ARBA" id="ARBA00009477"/>
    </source>
</evidence>
<evidence type="ECO:0000259" key="11">
    <source>
        <dbReference type="Pfam" id="PF25988"/>
    </source>
</evidence>
<keyword evidence="14" id="KW-1185">Reference proteome</keyword>
<dbReference type="RefSeq" id="WP_090262255.1">
    <property type="nucleotide sequence ID" value="NZ_FNDS01000003.1"/>
</dbReference>
<dbReference type="NCBIfam" id="TIGR01843">
    <property type="entry name" value="type_I_hlyD"/>
    <property type="match status" value="1"/>
</dbReference>
<name>A0A1G8FJ56_9PSED</name>
<evidence type="ECO:0000313" key="13">
    <source>
        <dbReference type="EMBL" id="SDH82147.1"/>
    </source>
</evidence>
<comment type="subcellular location">
    <subcellularLocation>
        <location evidence="1 9">Cell inner membrane</location>
        <topology evidence="1 9">Single-pass membrane protein</topology>
    </subcellularLocation>
</comment>
<protein>
    <recommendedName>
        <fullName evidence="9">Membrane fusion protein (MFP) family protein</fullName>
    </recommendedName>
</protein>
<evidence type="ECO:0000256" key="9">
    <source>
        <dbReference type="RuleBase" id="RU365093"/>
    </source>
</evidence>
<evidence type="ECO:0000313" key="14">
    <source>
        <dbReference type="Proteomes" id="UP000199636"/>
    </source>
</evidence>
<keyword evidence="6" id="KW-0812">Transmembrane</keyword>
<dbReference type="Proteomes" id="UP000199636">
    <property type="component" value="Unassembled WGS sequence"/>
</dbReference>
<dbReference type="Gene3D" id="2.40.30.170">
    <property type="match status" value="1"/>
</dbReference>
<dbReference type="OrthoDB" id="9775513at2"/>
<sequence>MSHAPGARRALIQRYRQAWRHAWQRRRSMDPPPRLHHEVHFLPAALALQENPVHPAPRYLQWLIMAFAGLALAWACLGQVDVVASANGRIVASGRSKTIQPHEVAVVKAIHVSDGQAVKAGDLLVELDPSQTGADVERLKSDLLAAQIDAVRAQALLDAIDRRQAPSDLAARLPQASAEQQRAASQWLQGQYAELRGNLAQSEAQIAQRTAEINAARQSAHKLEQMLPITRRITADYARLAEKGLVPMHHYLGKQQEQLEQERQLDERLSRIQELGASRQEAQERRETTLAQSRRAMLDLLHQSEQKAAALQQDLHKAQRLDSLTRLTAPVDGTVQQLAIHTAGGVVTEAQPLMVLVPRDQPLEIEAQLENKDIGFVHPGQDVAIKVETFNFTKYGVLHGKVLSLSDDAIEDEKRGLLYSLRIELNQSHIRVGSQDVPLTPGMAVRAEIKTDRQRVIDYFLSPLKRYVDESLEER</sequence>
<evidence type="ECO:0000256" key="8">
    <source>
        <dbReference type="ARBA" id="ARBA00023136"/>
    </source>
</evidence>
<keyword evidence="3 9" id="KW-0813">Transport</keyword>
<dbReference type="Gene3D" id="2.40.50.100">
    <property type="match status" value="1"/>
</dbReference>
<dbReference type="GO" id="GO:0005886">
    <property type="term" value="C:plasma membrane"/>
    <property type="evidence" value="ECO:0007669"/>
    <property type="project" value="UniProtKB-SubCell"/>
</dbReference>
<dbReference type="PRINTS" id="PR01490">
    <property type="entry name" value="RTXTOXIND"/>
</dbReference>
<dbReference type="InterPro" id="IPR010129">
    <property type="entry name" value="T1SS_HlyD"/>
</dbReference>
<feature type="coiled-coil region" evidence="10">
    <location>
        <begin position="272"/>
        <end position="321"/>
    </location>
</feature>
<gene>
    <name evidence="13" type="ORF">SAMN05216272_103277</name>
</gene>
<dbReference type="PANTHER" id="PTHR30386:SF27">
    <property type="entry name" value="MEMBRANE FUSION PROTEIN (MFP) FAMILY PROTEIN"/>
    <property type="match status" value="1"/>
</dbReference>
<dbReference type="InterPro" id="IPR050739">
    <property type="entry name" value="MFP"/>
</dbReference>
<dbReference type="Pfam" id="PF26002">
    <property type="entry name" value="Beta-barrel_AprE"/>
    <property type="match status" value="1"/>
</dbReference>
<evidence type="ECO:0000256" key="4">
    <source>
        <dbReference type="ARBA" id="ARBA00022475"/>
    </source>
</evidence>
<dbReference type="GO" id="GO:0015031">
    <property type="term" value="P:protein transport"/>
    <property type="evidence" value="ECO:0007669"/>
    <property type="project" value="InterPro"/>
</dbReference>
<keyword evidence="10" id="KW-0175">Coiled coil</keyword>
<accession>A0A1G8FJ56</accession>
<dbReference type="AlphaFoldDB" id="A0A1G8FJ56"/>
<keyword evidence="8" id="KW-0472">Membrane</keyword>
<dbReference type="EMBL" id="FNDS01000003">
    <property type="protein sequence ID" value="SDH82147.1"/>
    <property type="molecule type" value="Genomic_DNA"/>
</dbReference>
<feature type="domain" description="AprE-like beta-barrel" evidence="12">
    <location>
        <begin position="363"/>
        <end position="451"/>
    </location>
</feature>
<reference evidence="14" key="1">
    <citation type="submission" date="2016-10" db="EMBL/GenBank/DDBJ databases">
        <authorList>
            <person name="Varghese N."/>
            <person name="Submissions S."/>
        </authorList>
    </citation>
    <scope>NUCLEOTIDE SEQUENCE [LARGE SCALE GENOMIC DNA]</scope>
    <source>
        <strain evidence="14">CCM 7469</strain>
    </source>
</reference>
<keyword evidence="4 9" id="KW-1003">Cell membrane</keyword>
<evidence type="ECO:0000256" key="7">
    <source>
        <dbReference type="ARBA" id="ARBA00022989"/>
    </source>
</evidence>
<proteinExistence type="inferred from homology"/>
<evidence type="ECO:0000256" key="3">
    <source>
        <dbReference type="ARBA" id="ARBA00022448"/>
    </source>
</evidence>
<dbReference type="PANTHER" id="PTHR30386">
    <property type="entry name" value="MEMBRANE FUSION SUBUNIT OF EMRAB-TOLC MULTIDRUG EFFLUX PUMP"/>
    <property type="match status" value="1"/>
</dbReference>
<feature type="coiled-coil region" evidence="10">
    <location>
        <begin position="192"/>
        <end position="219"/>
    </location>
</feature>
<dbReference type="SUPFAM" id="SSF111369">
    <property type="entry name" value="HlyD-like secretion proteins"/>
    <property type="match status" value="1"/>
</dbReference>
<dbReference type="Pfam" id="PF25988">
    <property type="entry name" value="HH_CyaD"/>
    <property type="match status" value="1"/>
</dbReference>
<feature type="domain" description="CyaD-like alpha-helical hairpin" evidence="11">
    <location>
        <begin position="128"/>
        <end position="323"/>
    </location>
</feature>
<evidence type="ECO:0000256" key="5">
    <source>
        <dbReference type="ARBA" id="ARBA00022519"/>
    </source>
</evidence>
<keyword evidence="5 9" id="KW-0997">Cell inner membrane</keyword>
<evidence type="ECO:0000256" key="10">
    <source>
        <dbReference type="SAM" id="Coils"/>
    </source>
</evidence>
<dbReference type="InterPro" id="IPR058982">
    <property type="entry name" value="Beta-barrel_AprE"/>
</dbReference>
<evidence type="ECO:0000256" key="1">
    <source>
        <dbReference type="ARBA" id="ARBA00004377"/>
    </source>
</evidence>
<dbReference type="InterPro" id="IPR059040">
    <property type="entry name" value="HH_CyaD-like"/>
</dbReference>
<dbReference type="STRING" id="428992.SAMN05216272_103277"/>
<evidence type="ECO:0000256" key="6">
    <source>
        <dbReference type="ARBA" id="ARBA00022692"/>
    </source>
</evidence>
<dbReference type="Gene3D" id="1.10.287.470">
    <property type="entry name" value="Helix hairpin bin"/>
    <property type="match status" value="1"/>
</dbReference>
<evidence type="ECO:0000259" key="12">
    <source>
        <dbReference type="Pfam" id="PF26002"/>
    </source>
</evidence>